<keyword evidence="5" id="KW-0663">Pyridoxal phosphate</keyword>
<comment type="cofactor">
    <cofactor evidence="1">
        <name>pyridoxal 5'-phosphate</name>
        <dbReference type="ChEBI" id="CHEBI:597326"/>
    </cofactor>
</comment>
<evidence type="ECO:0000256" key="3">
    <source>
        <dbReference type="ARBA" id="ARBA00008981"/>
    </source>
</evidence>
<evidence type="ECO:0000256" key="6">
    <source>
        <dbReference type="ARBA" id="ARBA00023235"/>
    </source>
</evidence>
<comment type="pathway">
    <text evidence="2">Porphyrin-containing compound metabolism; protoporphyrin-IX biosynthesis; 5-aminolevulinate from L-glutamyl-tRNA(Glu): step 2/2.</text>
</comment>
<evidence type="ECO:0000256" key="5">
    <source>
        <dbReference type="ARBA" id="ARBA00022898"/>
    </source>
</evidence>
<dbReference type="GO" id="GO:0006782">
    <property type="term" value="P:protoporphyrinogen IX biosynthetic process"/>
    <property type="evidence" value="ECO:0007669"/>
    <property type="project" value="UniProtKB-UniPathway"/>
</dbReference>
<dbReference type="GO" id="GO:0042286">
    <property type="term" value="F:glutamate-1-semialdehyde 2,1-aminomutase activity"/>
    <property type="evidence" value="ECO:0007669"/>
    <property type="project" value="UniProtKB-EC"/>
</dbReference>
<dbReference type="Gene3D" id="3.40.640.10">
    <property type="entry name" value="Type I PLP-dependent aspartate aminotransferase-like (Major domain)"/>
    <property type="match status" value="1"/>
</dbReference>
<dbReference type="InterPro" id="IPR049704">
    <property type="entry name" value="Aminotrans_3_PPA_site"/>
</dbReference>
<dbReference type="GO" id="GO:0008483">
    <property type="term" value="F:transaminase activity"/>
    <property type="evidence" value="ECO:0007669"/>
    <property type="project" value="InterPro"/>
</dbReference>
<dbReference type="InterPro" id="IPR015421">
    <property type="entry name" value="PyrdxlP-dep_Trfase_major"/>
</dbReference>
<dbReference type="InterPro" id="IPR004639">
    <property type="entry name" value="4pyrrol_synth_GluAld_NH2Trfase"/>
</dbReference>
<dbReference type="UniPathway" id="UPA00251">
    <property type="reaction ID" value="UER00317"/>
</dbReference>
<keyword evidence="6" id="KW-0413">Isomerase</keyword>
<evidence type="ECO:0000313" key="8">
    <source>
        <dbReference type="EMBL" id="SUZ62754.1"/>
    </source>
</evidence>
<dbReference type="CDD" id="cd00610">
    <property type="entry name" value="OAT_like"/>
    <property type="match status" value="1"/>
</dbReference>
<name>A0A381P819_9ZZZZ</name>
<protein>
    <recommendedName>
        <fullName evidence="4">glutamate-1-semialdehyde 2,1-aminomutase</fullName>
        <ecNumber evidence="4">5.4.3.8</ecNumber>
    </recommendedName>
</protein>
<dbReference type="FunFam" id="3.40.640.10:FF:000021">
    <property type="entry name" value="Glutamate-1-semialdehyde 2,1-aminomutase"/>
    <property type="match status" value="1"/>
</dbReference>
<dbReference type="InterPro" id="IPR015424">
    <property type="entry name" value="PyrdxlP-dep_Trfase"/>
</dbReference>
<dbReference type="EC" id="5.4.3.8" evidence="4"/>
<dbReference type="NCBIfam" id="NF000818">
    <property type="entry name" value="PRK00062.1"/>
    <property type="match status" value="1"/>
</dbReference>
<dbReference type="Gene3D" id="3.90.1150.10">
    <property type="entry name" value="Aspartate Aminotransferase, domain 1"/>
    <property type="match status" value="1"/>
</dbReference>
<evidence type="ECO:0000256" key="1">
    <source>
        <dbReference type="ARBA" id="ARBA00001933"/>
    </source>
</evidence>
<organism evidence="8">
    <name type="scientific">marine metagenome</name>
    <dbReference type="NCBI Taxonomy" id="408172"/>
    <lineage>
        <taxon>unclassified sequences</taxon>
        <taxon>metagenomes</taxon>
        <taxon>ecological metagenomes</taxon>
    </lineage>
</organism>
<dbReference type="EMBL" id="UINC01000888">
    <property type="protein sequence ID" value="SUZ62754.1"/>
    <property type="molecule type" value="Genomic_DNA"/>
</dbReference>
<dbReference type="InterPro" id="IPR015422">
    <property type="entry name" value="PyrdxlP-dep_Trfase_small"/>
</dbReference>
<dbReference type="HAMAP" id="MF_00375">
    <property type="entry name" value="HemL_aminotrans_3"/>
    <property type="match status" value="1"/>
</dbReference>
<sequence length="413" mass="43572">VNSPVRSFRSVGGEPFFVDRGEGAHLYDTRGRRYVDYVLSWGPLILGHAHPVVTEALGQQLDRGTSYGAPTEAEVELAERIVRLVPTVEMVRLVNSGTEATMTALRLARATTGRPLVLKFTGCYHGHADAFLVAAGSGVATLGLPDSPGVSETVAAETLVLPFNDLAAVETLFGARGNDISSVFVEPVVGNSGLIPPVEGFLEGLRTITERHGTLLVFDEVMTGFRVALGGAQERYGIEPDLTTLGKVIGGGLPVGAFGGRRDLMEQIAPAGPVYQAGTLSGNPLATAAGNAQLRYLDEEDPFDDLARAAERLSGGVVSALAEAGIPATGCSVGSMWGVFFSQEPIHSFEEAQGADLDTFRAFHRACLHRGVFLAPSPFEAGFVSTAHTSDVIDETLEVVREAAREVAALQVT</sequence>
<proteinExistence type="inferred from homology"/>
<feature type="non-terminal residue" evidence="8">
    <location>
        <position position="1"/>
    </location>
</feature>
<dbReference type="PANTHER" id="PTHR43713">
    <property type="entry name" value="GLUTAMATE-1-SEMIALDEHYDE 2,1-AMINOMUTASE"/>
    <property type="match status" value="1"/>
</dbReference>
<comment type="similarity">
    <text evidence="3">Belongs to the class-III pyridoxal-phosphate-dependent aminotransferase family. HemL subfamily.</text>
</comment>
<evidence type="ECO:0000256" key="7">
    <source>
        <dbReference type="ARBA" id="ARBA00023244"/>
    </source>
</evidence>
<dbReference type="GO" id="GO:0030170">
    <property type="term" value="F:pyridoxal phosphate binding"/>
    <property type="evidence" value="ECO:0007669"/>
    <property type="project" value="InterPro"/>
</dbReference>
<reference evidence="8" key="1">
    <citation type="submission" date="2018-05" db="EMBL/GenBank/DDBJ databases">
        <authorList>
            <person name="Lanie J.A."/>
            <person name="Ng W.-L."/>
            <person name="Kazmierczak K.M."/>
            <person name="Andrzejewski T.M."/>
            <person name="Davidsen T.M."/>
            <person name="Wayne K.J."/>
            <person name="Tettelin H."/>
            <person name="Glass J.I."/>
            <person name="Rusch D."/>
            <person name="Podicherti R."/>
            <person name="Tsui H.-C.T."/>
            <person name="Winkler M.E."/>
        </authorList>
    </citation>
    <scope>NUCLEOTIDE SEQUENCE</scope>
</reference>
<dbReference type="SUPFAM" id="SSF53383">
    <property type="entry name" value="PLP-dependent transferases"/>
    <property type="match status" value="1"/>
</dbReference>
<dbReference type="InterPro" id="IPR005814">
    <property type="entry name" value="Aminotrans_3"/>
</dbReference>
<dbReference type="Pfam" id="PF00202">
    <property type="entry name" value="Aminotran_3"/>
    <property type="match status" value="1"/>
</dbReference>
<dbReference type="NCBIfam" id="TIGR00713">
    <property type="entry name" value="hemL"/>
    <property type="match status" value="1"/>
</dbReference>
<dbReference type="PROSITE" id="PS00600">
    <property type="entry name" value="AA_TRANSFER_CLASS_3"/>
    <property type="match status" value="1"/>
</dbReference>
<accession>A0A381P819</accession>
<dbReference type="AlphaFoldDB" id="A0A381P819"/>
<gene>
    <name evidence="8" type="ORF">METZ01_LOCUS15608</name>
</gene>
<keyword evidence="7" id="KW-0627">Porphyrin biosynthesis</keyword>
<evidence type="ECO:0000256" key="2">
    <source>
        <dbReference type="ARBA" id="ARBA00004819"/>
    </source>
</evidence>
<evidence type="ECO:0000256" key="4">
    <source>
        <dbReference type="ARBA" id="ARBA00012143"/>
    </source>
</evidence>
<dbReference type="PANTHER" id="PTHR43713:SF3">
    <property type="entry name" value="GLUTAMATE-1-SEMIALDEHYDE 2,1-AMINOMUTASE 1, CHLOROPLASTIC-RELATED"/>
    <property type="match status" value="1"/>
</dbReference>